<dbReference type="AlphaFoldDB" id="A0A151J284"/>
<evidence type="ECO:0000313" key="1">
    <source>
        <dbReference type="EMBL" id="KYN16068.1"/>
    </source>
</evidence>
<accession>A0A151J284</accession>
<evidence type="ECO:0008006" key="3">
    <source>
        <dbReference type="Google" id="ProtNLM"/>
    </source>
</evidence>
<reference evidence="1 2" key="1">
    <citation type="submission" date="2015-09" db="EMBL/GenBank/DDBJ databases">
        <title>Trachymyrmex cornetzi WGS genome.</title>
        <authorList>
            <person name="Nygaard S."/>
            <person name="Hu H."/>
            <person name="Boomsma J."/>
            <person name="Zhang G."/>
        </authorList>
    </citation>
    <scope>NUCLEOTIDE SEQUENCE [LARGE SCALE GENOMIC DNA]</scope>
    <source>
        <strain evidence="1">Tcor2-1</strain>
        <tissue evidence="1">Whole body</tissue>
    </source>
</reference>
<evidence type="ECO:0000313" key="2">
    <source>
        <dbReference type="Proteomes" id="UP000078492"/>
    </source>
</evidence>
<keyword evidence="2" id="KW-1185">Reference proteome</keyword>
<proteinExistence type="predicted"/>
<organism evidence="1 2">
    <name type="scientific">Trachymyrmex cornetzi</name>
    <dbReference type="NCBI Taxonomy" id="471704"/>
    <lineage>
        <taxon>Eukaryota</taxon>
        <taxon>Metazoa</taxon>
        <taxon>Ecdysozoa</taxon>
        <taxon>Arthropoda</taxon>
        <taxon>Hexapoda</taxon>
        <taxon>Insecta</taxon>
        <taxon>Pterygota</taxon>
        <taxon>Neoptera</taxon>
        <taxon>Endopterygota</taxon>
        <taxon>Hymenoptera</taxon>
        <taxon>Apocrita</taxon>
        <taxon>Aculeata</taxon>
        <taxon>Formicoidea</taxon>
        <taxon>Formicidae</taxon>
        <taxon>Myrmicinae</taxon>
        <taxon>Trachymyrmex</taxon>
    </lineage>
</organism>
<sequence length="101" mass="12401">FHTVVNALNNHMSKWIKFFIQREETEKIKWQFWDITRFPGVIGTINDTHIAIRLPQTERKRLFINRKLYHSLNVMSKVKLFTSEWYVQKVKKLKFRENLHN</sequence>
<dbReference type="Proteomes" id="UP000078492">
    <property type="component" value="Unassembled WGS sequence"/>
</dbReference>
<gene>
    <name evidence="1" type="ORF">ALC57_11677</name>
</gene>
<dbReference type="EMBL" id="KQ980427">
    <property type="protein sequence ID" value="KYN16068.1"/>
    <property type="molecule type" value="Genomic_DNA"/>
</dbReference>
<name>A0A151J284_9HYME</name>
<feature type="non-terminal residue" evidence="1">
    <location>
        <position position="1"/>
    </location>
</feature>
<protein>
    <recommendedName>
        <fullName evidence="3">DDE Tnp4 domain-containing protein</fullName>
    </recommendedName>
</protein>